<protein>
    <submittedName>
        <fullName evidence="2">Uncharacterized protein</fullName>
    </submittedName>
</protein>
<dbReference type="EMBL" id="RHHS01000028">
    <property type="protein sequence ID" value="RNB56543.1"/>
    <property type="molecule type" value="Genomic_DNA"/>
</dbReference>
<accession>A0A3M8AZW5</accession>
<comment type="caution">
    <text evidence="2">The sequence shown here is derived from an EMBL/GenBank/DDBJ whole genome shotgun (WGS) entry which is preliminary data.</text>
</comment>
<evidence type="ECO:0000313" key="2">
    <source>
        <dbReference type="EMBL" id="RNB56543.1"/>
    </source>
</evidence>
<organism evidence="2 3">
    <name type="scientific">Brevibacillus gelatini</name>
    <dbReference type="NCBI Taxonomy" id="1655277"/>
    <lineage>
        <taxon>Bacteria</taxon>
        <taxon>Bacillati</taxon>
        <taxon>Bacillota</taxon>
        <taxon>Bacilli</taxon>
        <taxon>Bacillales</taxon>
        <taxon>Paenibacillaceae</taxon>
        <taxon>Brevibacillus</taxon>
    </lineage>
</organism>
<feature type="transmembrane region" description="Helical" evidence="1">
    <location>
        <begin position="12"/>
        <end position="33"/>
    </location>
</feature>
<keyword evidence="1" id="KW-1133">Transmembrane helix</keyword>
<reference evidence="2 3" key="1">
    <citation type="submission" date="2018-10" db="EMBL/GenBank/DDBJ databases">
        <title>Phylogenomics of Brevibacillus.</title>
        <authorList>
            <person name="Dunlap C."/>
        </authorList>
    </citation>
    <scope>NUCLEOTIDE SEQUENCE [LARGE SCALE GENOMIC DNA]</scope>
    <source>
        <strain evidence="2 3">DSM 100115</strain>
    </source>
</reference>
<dbReference type="Proteomes" id="UP000268829">
    <property type="component" value="Unassembled WGS sequence"/>
</dbReference>
<sequence length="97" mass="11451">MRARVPKGIKNDIPLFVLSNTQWIICIVSFTGLLASVSIGFYEIAPLFPIAGGYLMFRKINGESPWIVWWRRFLFRLRPKRVTRRERRGYIGLQKEH</sequence>
<keyword evidence="3" id="KW-1185">Reference proteome</keyword>
<feature type="transmembrane region" description="Helical" evidence="1">
    <location>
        <begin position="39"/>
        <end position="57"/>
    </location>
</feature>
<proteinExistence type="predicted"/>
<gene>
    <name evidence="2" type="ORF">EDM57_12105</name>
</gene>
<evidence type="ECO:0000256" key="1">
    <source>
        <dbReference type="SAM" id="Phobius"/>
    </source>
</evidence>
<keyword evidence="1" id="KW-0812">Transmembrane</keyword>
<name>A0A3M8AZW5_9BACL</name>
<dbReference type="AlphaFoldDB" id="A0A3M8AZW5"/>
<keyword evidence="1" id="KW-0472">Membrane</keyword>
<evidence type="ECO:0000313" key="3">
    <source>
        <dbReference type="Proteomes" id="UP000268829"/>
    </source>
</evidence>